<reference evidence="3 4" key="1">
    <citation type="submission" date="2020-08" db="EMBL/GenBank/DDBJ databases">
        <title>Enterococcus faecalis SF28073 genome assembly.</title>
        <authorList>
            <person name="Duerkop B.A."/>
            <person name="Johnson C.N."/>
        </authorList>
    </citation>
    <scope>NUCLEOTIDE SEQUENCE [LARGE SCALE GENOMIC DNA]</scope>
    <source>
        <strain evidence="3 4">SF28073</strain>
    </source>
</reference>
<sequence>MKDSKTFISDYVNWLKQEYSFNKLDQADEVITPFVNHINDRIRIYLQYMSNDKIRISDDGNTINELEMLGIDLNTKVRTKLIENVLNNFSVNLENDILFIDSDPSNFPTNKHKLIQTILRVYDLTMTQKKNIINLFNEEVQEFLFDHDFAGNVGAKYTGGSGIDYQIDYSLGPTKKRPEIFIQFINNFNFNSITTESFIYDDLKEARSSDKTKFSYKIIANDDEQKLSTKALTAARAKNIDVIPWSDKKTILSLK</sequence>
<dbReference type="InterPro" id="IPR014961">
    <property type="entry name" value="DUF1829"/>
</dbReference>
<dbReference type="EMBL" id="CP060804">
    <property type="protein sequence ID" value="QNP37187.1"/>
    <property type="molecule type" value="Genomic_DNA"/>
</dbReference>
<protein>
    <submittedName>
        <fullName evidence="3">DUF1828 domain-containing protein</fullName>
    </submittedName>
</protein>
<evidence type="ECO:0000259" key="2">
    <source>
        <dbReference type="Pfam" id="PF08862"/>
    </source>
</evidence>
<evidence type="ECO:0000313" key="4">
    <source>
        <dbReference type="Proteomes" id="UP000516122"/>
    </source>
</evidence>
<feature type="domain" description="DUF1829" evidence="2">
    <location>
        <begin position="159"/>
        <end position="248"/>
    </location>
</feature>
<feature type="domain" description="DUF1828" evidence="1">
    <location>
        <begin position="32"/>
        <end position="121"/>
    </location>
</feature>
<dbReference type="AlphaFoldDB" id="A0A7H0FMC1"/>
<gene>
    <name evidence="3" type="ORF">H9Q64_12030</name>
</gene>
<dbReference type="Proteomes" id="UP000516122">
    <property type="component" value="Chromosome"/>
</dbReference>
<proteinExistence type="predicted"/>
<evidence type="ECO:0000313" key="3">
    <source>
        <dbReference type="EMBL" id="QNP37187.1"/>
    </source>
</evidence>
<accession>A0A7H0FMC1</accession>
<dbReference type="Pfam" id="PF08862">
    <property type="entry name" value="DUF1829"/>
    <property type="match status" value="1"/>
</dbReference>
<evidence type="ECO:0000259" key="1">
    <source>
        <dbReference type="Pfam" id="PF08861"/>
    </source>
</evidence>
<dbReference type="RefSeq" id="WP_002377502.1">
    <property type="nucleotide sequence ID" value="NZ_CABGJI010000046.1"/>
</dbReference>
<organism evidence="3 4">
    <name type="scientific">Enterococcus faecalis</name>
    <name type="common">Streptococcus faecalis</name>
    <dbReference type="NCBI Taxonomy" id="1351"/>
    <lineage>
        <taxon>Bacteria</taxon>
        <taxon>Bacillati</taxon>
        <taxon>Bacillota</taxon>
        <taxon>Bacilli</taxon>
        <taxon>Lactobacillales</taxon>
        <taxon>Enterococcaceae</taxon>
        <taxon>Enterococcus</taxon>
    </lineage>
</organism>
<dbReference type="Pfam" id="PF08861">
    <property type="entry name" value="DUF1828"/>
    <property type="match status" value="1"/>
</dbReference>
<name>A0A7H0FMC1_ENTFL</name>
<dbReference type="InterPro" id="IPR014960">
    <property type="entry name" value="DUF1828"/>
</dbReference>